<organism evidence="2 3">
    <name type="scientific">Apiospora arundinis</name>
    <dbReference type="NCBI Taxonomy" id="335852"/>
    <lineage>
        <taxon>Eukaryota</taxon>
        <taxon>Fungi</taxon>
        <taxon>Dikarya</taxon>
        <taxon>Ascomycota</taxon>
        <taxon>Pezizomycotina</taxon>
        <taxon>Sordariomycetes</taxon>
        <taxon>Xylariomycetidae</taxon>
        <taxon>Amphisphaeriales</taxon>
        <taxon>Apiosporaceae</taxon>
        <taxon>Apiospora</taxon>
    </lineage>
</organism>
<protein>
    <submittedName>
        <fullName evidence="2">Uncharacterized protein</fullName>
    </submittedName>
</protein>
<dbReference type="EMBL" id="JAPCWZ010000006">
    <property type="protein sequence ID" value="KAK8859473.1"/>
    <property type="molecule type" value="Genomic_DNA"/>
</dbReference>
<gene>
    <name evidence="2" type="ORF">PGQ11_010207</name>
</gene>
<dbReference type="Proteomes" id="UP001390339">
    <property type="component" value="Unassembled WGS sequence"/>
</dbReference>
<name>A0ABR2I8Y8_9PEZI</name>
<reference evidence="2 3" key="1">
    <citation type="journal article" date="2024" name="IMA Fungus">
        <title>Apiospora arundinis, a panoply of carbohydrate-active enzymes and secondary metabolites.</title>
        <authorList>
            <person name="Sorensen T."/>
            <person name="Petersen C."/>
            <person name="Muurmann A.T."/>
            <person name="Christiansen J.V."/>
            <person name="Brundto M.L."/>
            <person name="Overgaard C.K."/>
            <person name="Boysen A.T."/>
            <person name="Wollenberg R.D."/>
            <person name="Larsen T.O."/>
            <person name="Sorensen J.L."/>
            <person name="Nielsen K.L."/>
            <person name="Sondergaard T.E."/>
        </authorList>
    </citation>
    <scope>NUCLEOTIDE SEQUENCE [LARGE SCALE GENOMIC DNA]</scope>
    <source>
        <strain evidence="2 3">AAU 773</strain>
    </source>
</reference>
<evidence type="ECO:0000313" key="3">
    <source>
        <dbReference type="Proteomes" id="UP001390339"/>
    </source>
</evidence>
<comment type="caution">
    <text evidence="2">The sequence shown here is derived from an EMBL/GenBank/DDBJ whole genome shotgun (WGS) entry which is preliminary data.</text>
</comment>
<evidence type="ECO:0000256" key="1">
    <source>
        <dbReference type="SAM" id="MobiDB-lite"/>
    </source>
</evidence>
<keyword evidence="3" id="KW-1185">Reference proteome</keyword>
<accession>A0ABR2I8Y8</accession>
<sequence>MAISKLCPVSPCGFSTGELLTIGFSDGGEEDVQYDDVVNLENENDNNINIFFPEEGIGGHVTWEIGTPAMYEANLTNYTQDTASGVSDVEKVSPSDTEDETELPVCDPFGYEEAQMAMIQSGLAIPSGINLVLEELVSIRAMLAKIQAQIRPLSSAKKPKAIPQSAKRKRNPPPTPLLKRQRKAREVNIKATRAWLQFDDEPESLEYIWQYGRGGDRGCWIRKFGPESEKVDGEYLLSYGSDLCVQIRANGDWLPVTVQWNNETDTFEGLDTLDGKMFEVDEVNMMDAMCGVVGNHVGHVF</sequence>
<proteinExistence type="predicted"/>
<feature type="region of interest" description="Disordered" evidence="1">
    <location>
        <begin position="155"/>
        <end position="181"/>
    </location>
</feature>
<evidence type="ECO:0000313" key="2">
    <source>
        <dbReference type="EMBL" id="KAK8859473.1"/>
    </source>
</evidence>